<evidence type="ECO:0008006" key="3">
    <source>
        <dbReference type="Google" id="ProtNLM"/>
    </source>
</evidence>
<reference evidence="1" key="1">
    <citation type="submission" date="2021-01" db="EMBL/GenBank/DDBJ databases">
        <authorList>
            <person name="Kaushik A."/>
        </authorList>
    </citation>
    <scope>NUCLEOTIDE SEQUENCE</scope>
    <source>
        <strain evidence="1">Type strain: AG8-Rh-89/</strain>
    </source>
</reference>
<proteinExistence type="predicted"/>
<dbReference type="Proteomes" id="UP000663850">
    <property type="component" value="Unassembled WGS sequence"/>
</dbReference>
<dbReference type="InterPro" id="IPR032675">
    <property type="entry name" value="LRR_dom_sf"/>
</dbReference>
<dbReference type="EMBL" id="CAJMWZ010000385">
    <property type="protein sequence ID" value="CAE6418270.1"/>
    <property type="molecule type" value="Genomic_DNA"/>
</dbReference>
<dbReference type="AlphaFoldDB" id="A0A8H2X732"/>
<accession>A0A8H2X732</accession>
<sequence>MPGPKISDNSLQEWEDAGTTFANALDKYLCSCLALRSKPLSDVTFLKLLATRIDSALDSFNATLDHQISQAKATLALTRNKILSPTYHLPEEVLTEIFSHVVYIRPDPDQPVPMADSLVQIYRSLYNLIGVCSAWKNAALARGSFWSTIPIVSSNPSHPRLRCPQAMQLSLDRAGSADLHLAAMLPHWPRNHPALDAITKHASQFRTLNISSSCYCVVSDILSIFGGLGSSSRISELHVQRKREKSSRETLPSKFDYIIEATSSDRAGFDQLLARLSVFRLCGAPIHWDQVAFSNQLVELELQEFTMGFDLEIDKMLTALSSATELRHLKFISIITFPAHDESDTSDSKIAFPKLQTLLVRDLYVNTLDRLLSSVASCAHQVTLQLTEKAFRHVHPGAPESPECDTNDLFQLLSRLPVTTLLIDGEKDNNWMSAEDFRELITSLPDLETLGINFWVFDDNLCEALSRPSNNDSSPFPHIKNIHFISAKVWDFEPFTAMVASHSGILERMELRVNVRVHAGTGSDGDSISDWGSVDEDDYFPSCLQDIVPDLQLELTEYDGDSKEFRSPEWQL</sequence>
<protein>
    <recommendedName>
        <fullName evidence="3">F-box domain-containing protein</fullName>
    </recommendedName>
</protein>
<evidence type="ECO:0000313" key="1">
    <source>
        <dbReference type="EMBL" id="CAE6418270.1"/>
    </source>
</evidence>
<feature type="non-terminal residue" evidence="1">
    <location>
        <position position="1"/>
    </location>
</feature>
<name>A0A8H2X732_9AGAM</name>
<evidence type="ECO:0000313" key="2">
    <source>
        <dbReference type="Proteomes" id="UP000663850"/>
    </source>
</evidence>
<gene>
    <name evidence="1" type="ORF">RDB_LOCUS7670</name>
</gene>
<dbReference type="Gene3D" id="3.80.10.10">
    <property type="entry name" value="Ribonuclease Inhibitor"/>
    <property type="match status" value="1"/>
</dbReference>
<organism evidence="1 2">
    <name type="scientific">Rhizoctonia solani</name>
    <dbReference type="NCBI Taxonomy" id="456999"/>
    <lineage>
        <taxon>Eukaryota</taxon>
        <taxon>Fungi</taxon>
        <taxon>Dikarya</taxon>
        <taxon>Basidiomycota</taxon>
        <taxon>Agaricomycotina</taxon>
        <taxon>Agaricomycetes</taxon>
        <taxon>Cantharellales</taxon>
        <taxon>Ceratobasidiaceae</taxon>
        <taxon>Rhizoctonia</taxon>
    </lineage>
</organism>
<comment type="caution">
    <text evidence="1">The sequence shown here is derived from an EMBL/GenBank/DDBJ whole genome shotgun (WGS) entry which is preliminary data.</text>
</comment>